<name>A0ABP2ZL56_ENTCL</name>
<dbReference type="InterPro" id="IPR027417">
    <property type="entry name" value="P-loop_NTPase"/>
</dbReference>
<gene>
    <name evidence="3" type="ORF">EDP2_3376</name>
</gene>
<accession>A0ABP2ZL56</accession>
<dbReference type="Pfam" id="PF13175">
    <property type="entry name" value="AAA_15"/>
    <property type="match status" value="1"/>
</dbReference>
<dbReference type="InterPro" id="IPR034139">
    <property type="entry name" value="TOPRIM_OLD"/>
</dbReference>
<reference evidence="3 4" key="1">
    <citation type="journal article" date="2014" name="Genome Announc.">
        <title>Draft Genome Sequence of Enterobacter cloacae Strain S611.</title>
        <authorList>
            <person name="Wang D."/>
            <person name="Han C.S."/>
            <person name="Dichosa A.E."/>
            <person name="Gleasner C.D."/>
            <person name="Johnson S.L."/>
            <person name="Daligault H.E."/>
            <person name="Davenport K.W."/>
            <person name="Li P.E."/>
            <person name="Pierson E.A."/>
            <person name="Pierson L.S.III."/>
        </authorList>
    </citation>
    <scope>NUCLEOTIDE SEQUENCE [LARGE SCALE GENOMIC DNA]</scope>
    <source>
        <strain evidence="3 4">S611</strain>
    </source>
</reference>
<keyword evidence="4" id="KW-1185">Reference proteome</keyword>
<feature type="domain" description="Endonuclease GajA/Old nuclease/RecF-like AAA" evidence="1">
    <location>
        <begin position="1"/>
        <end position="357"/>
    </location>
</feature>
<dbReference type="CDD" id="cd01026">
    <property type="entry name" value="TOPRIM_OLD"/>
    <property type="match status" value="1"/>
</dbReference>
<dbReference type="InterPro" id="IPR051396">
    <property type="entry name" value="Bact_Antivir_Def_Nuclease"/>
</dbReference>
<dbReference type="SUPFAM" id="SSF52540">
    <property type="entry name" value="P-loop containing nucleoside triphosphate hydrolases"/>
    <property type="match status" value="1"/>
</dbReference>
<feature type="domain" description="OLD protein-like TOPRIM" evidence="2">
    <location>
        <begin position="413"/>
        <end position="476"/>
    </location>
</feature>
<sequence>MKITQMEIKGFKSFDNVGQTININSFTSLIGGNGTGKTAVLLALTRMFGVKSSDRIIQVDDFYVPPGDEIDTQDERELSVRVKFEFADLEDGEDNTVADFFKHLVSSEAAEIPYCTAKLKAKWTKTNLAEGDIESDLVWEIGEYEKNITAYERSKIHVHYVPAYRDPAQQLKQTAGTIMHRLINAVEWSDQMASTVDEVAVSIGNQFQEEVGVQTITSSLGRNWKTLFTGGYFEKLQIKPVVNGIEDVLKHIDTVFLPSPDTQPLPTERLSDGMKSLFYLSLVKSAFDIEDEIINSDGKQLSISVEALDPPNLTIILIEEPENHLSPQYLGRIVKLCEEISENDRAQVVLTTHAPSLLNRVEPENIRYFRLHDNKNTIVKEILLPREDKDDAENVDTFTYVKEAVKAYPEIYFAKVVILGEGDSEEIVIPKIAQVNGIELDTSLITFAPLGGRYVNHFWKLLNELSIPHVTLLDYDFRRGGGGWGRIKYAVKQLISIGVDKNILLKMSDGVLSDEDLEVMHSWDEDRDEEIAWIESLKEYGVYFSFPYDLDWIMLNEFFEDYKKFVPENGGPRLPKDDDPEYNKKVKAAIASVLKKEEKNIDISKFDDFEKYFWYRYLFLGRGKPLSHNYVLSKMEDDKLRDNSPEVLNELIETVRGLL</sequence>
<evidence type="ECO:0000313" key="3">
    <source>
        <dbReference type="EMBL" id="ESS57130.1"/>
    </source>
</evidence>
<dbReference type="Proteomes" id="UP000017834">
    <property type="component" value="Unassembled WGS sequence"/>
</dbReference>
<dbReference type="Pfam" id="PF20469">
    <property type="entry name" value="OLD-like_TOPRIM"/>
    <property type="match status" value="1"/>
</dbReference>
<dbReference type="PANTHER" id="PTHR43581:SF4">
    <property type="entry name" value="ATP_GTP PHOSPHATASE"/>
    <property type="match status" value="1"/>
</dbReference>
<evidence type="ECO:0000259" key="1">
    <source>
        <dbReference type="Pfam" id="PF13175"/>
    </source>
</evidence>
<dbReference type="EMBL" id="AXOM01000049">
    <property type="protein sequence ID" value="ESS57130.1"/>
    <property type="molecule type" value="Genomic_DNA"/>
</dbReference>
<comment type="caution">
    <text evidence="3">The sequence shown here is derived from an EMBL/GenBank/DDBJ whole genome shotgun (WGS) entry which is preliminary data.</text>
</comment>
<organism evidence="3 4">
    <name type="scientific">Enterobacter cloacae S611</name>
    <dbReference type="NCBI Taxonomy" id="1399146"/>
    <lineage>
        <taxon>Bacteria</taxon>
        <taxon>Pseudomonadati</taxon>
        <taxon>Pseudomonadota</taxon>
        <taxon>Gammaproteobacteria</taxon>
        <taxon>Enterobacterales</taxon>
        <taxon>Enterobacteriaceae</taxon>
        <taxon>Enterobacter</taxon>
        <taxon>Enterobacter cloacae complex</taxon>
    </lineage>
</organism>
<proteinExistence type="predicted"/>
<dbReference type="Gene3D" id="3.40.50.300">
    <property type="entry name" value="P-loop containing nucleotide triphosphate hydrolases"/>
    <property type="match status" value="1"/>
</dbReference>
<evidence type="ECO:0000259" key="2">
    <source>
        <dbReference type="Pfam" id="PF20469"/>
    </source>
</evidence>
<dbReference type="InterPro" id="IPR041685">
    <property type="entry name" value="AAA_GajA/Old/RecF-like"/>
</dbReference>
<evidence type="ECO:0000313" key="4">
    <source>
        <dbReference type="Proteomes" id="UP000017834"/>
    </source>
</evidence>
<protein>
    <submittedName>
        <fullName evidence="3">AAA ATPase domain protein</fullName>
    </submittedName>
</protein>
<dbReference type="PANTHER" id="PTHR43581">
    <property type="entry name" value="ATP/GTP PHOSPHATASE"/>
    <property type="match status" value="1"/>
</dbReference>